<evidence type="ECO:0000256" key="1">
    <source>
        <dbReference type="ARBA" id="ARBA00004442"/>
    </source>
</evidence>
<accession>A0A0U4BSK8</accession>
<dbReference type="KEGG" id="hyg:AUC43_17215"/>
<dbReference type="STRING" id="1411621.AUC43_17215"/>
<dbReference type="GO" id="GO:0015288">
    <property type="term" value="F:porin activity"/>
    <property type="evidence" value="ECO:0007669"/>
    <property type="project" value="TreeGrafter"/>
</dbReference>
<keyword evidence="7" id="KW-0998">Cell outer membrane</keyword>
<keyword evidence="5" id="KW-0812">Transmembrane</keyword>
<reference evidence="8 9" key="1">
    <citation type="submission" date="2015-12" db="EMBL/GenBank/DDBJ databases">
        <authorList>
            <person name="Shamseldin A."/>
            <person name="Moawad H."/>
            <person name="Abd El-Rahim W.M."/>
            <person name="Sadowsky M.J."/>
        </authorList>
    </citation>
    <scope>NUCLEOTIDE SEQUENCE [LARGE SCALE GENOMIC DNA]</scope>
    <source>
        <strain evidence="8 9">DG5B</strain>
    </source>
</reference>
<keyword evidence="3" id="KW-0813">Transport</keyword>
<dbReference type="SUPFAM" id="SSF56954">
    <property type="entry name" value="Outer membrane efflux proteins (OEP)"/>
    <property type="match status" value="1"/>
</dbReference>
<evidence type="ECO:0000256" key="2">
    <source>
        <dbReference type="ARBA" id="ARBA00007613"/>
    </source>
</evidence>
<organism evidence="8 9">
    <name type="scientific">Hymenobacter sedentarius</name>
    <dbReference type="NCBI Taxonomy" id="1411621"/>
    <lineage>
        <taxon>Bacteria</taxon>
        <taxon>Pseudomonadati</taxon>
        <taxon>Bacteroidota</taxon>
        <taxon>Cytophagia</taxon>
        <taxon>Cytophagales</taxon>
        <taxon>Hymenobacteraceae</taxon>
        <taxon>Hymenobacter</taxon>
    </lineage>
</organism>
<evidence type="ECO:0000256" key="7">
    <source>
        <dbReference type="ARBA" id="ARBA00023237"/>
    </source>
</evidence>
<dbReference type="GO" id="GO:0015562">
    <property type="term" value="F:efflux transmembrane transporter activity"/>
    <property type="evidence" value="ECO:0007669"/>
    <property type="project" value="InterPro"/>
</dbReference>
<gene>
    <name evidence="8" type="ORF">AUC43_17215</name>
</gene>
<name>A0A0U4BSK8_9BACT</name>
<dbReference type="EMBL" id="CP013909">
    <property type="protein sequence ID" value="ALW86666.1"/>
    <property type="molecule type" value="Genomic_DNA"/>
</dbReference>
<protein>
    <recommendedName>
        <fullName evidence="10">Transporter</fullName>
    </recommendedName>
</protein>
<dbReference type="InterPro" id="IPR003423">
    <property type="entry name" value="OMP_efflux"/>
</dbReference>
<evidence type="ECO:0000256" key="3">
    <source>
        <dbReference type="ARBA" id="ARBA00022448"/>
    </source>
</evidence>
<dbReference type="GO" id="GO:0009279">
    <property type="term" value="C:cell outer membrane"/>
    <property type="evidence" value="ECO:0007669"/>
    <property type="project" value="UniProtKB-SubCell"/>
</dbReference>
<keyword evidence="9" id="KW-1185">Reference proteome</keyword>
<comment type="similarity">
    <text evidence="2">Belongs to the outer membrane factor (OMF) (TC 1.B.17) family.</text>
</comment>
<comment type="subcellular location">
    <subcellularLocation>
        <location evidence="1">Cell outer membrane</location>
    </subcellularLocation>
</comment>
<evidence type="ECO:0000256" key="6">
    <source>
        <dbReference type="ARBA" id="ARBA00023136"/>
    </source>
</evidence>
<proteinExistence type="inferred from homology"/>
<dbReference type="PANTHER" id="PTHR30026">
    <property type="entry name" value="OUTER MEMBRANE PROTEIN TOLC"/>
    <property type="match status" value="1"/>
</dbReference>
<evidence type="ECO:0000256" key="4">
    <source>
        <dbReference type="ARBA" id="ARBA00022452"/>
    </source>
</evidence>
<dbReference type="GO" id="GO:1990281">
    <property type="term" value="C:efflux pump complex"/>
    <property type="evidence" value="ECO:0007669"/>
    <property type="project" value="TreeGrafter"/>
</dbReference>
<dbReference type="InterPro" id="IPR051906">
    <property type="entry name" value="TolC-like"/>
</dbReference>
<keyword evidence="6" id="KW-0472">Membrane</keyword>
<evidence type="ECO:0000256" key="5">
    <source>
        <dbReference type="ARBA" id="ARBA00022692"/>
    </source>
</evidence>
<dbReference type="Pfam" id="PF02321">
    <property type="entry name" value="OEP"/>
    <property type="match status" value="2"/>
</dbReference>
<evidence type="ECO:0000313" key="8">
    <source>
        <dbReference type="EMBL" id="ALW86666.1"/>
    </source>
</evidence>
<evidence type="ECO:0008006" key="10">
    <source>
        <dbReference type="Google" id="ProtNLM"/>
    </source>
</evidence>
<sequence>MERAFQQNLQLKRALLDLEVATAQLKLQKADRLPTLNGVVRNNNSVGRSVDPLTNGFINRQFNSVGGTVNSSVYLFEGLKTVNAIKAAKQQVEQNSSQVQAVKNDIMVEVALVYIRINYLLELIKSRQQQVEASAQLVSLTRLKLSAGRVAASALFKMMAQQATEQVGLVSSQNELTLAYLDLRQILNAKPTENLQIAPLANSGGLADFDMHASFRENLELAVEAQPALAAKRHNAYRLYNQIDVARAGKLPSVQLTGALGSNYSNTNQQFDFGSQLNNNMYYGTGIVLSLPLFNSFRNNMVIRESRLRYEQGLLDADIERNRLSRVIQQAITDAEAARQSWEAAVKAEEYARKSFEADNLKYQYGTISVFELNQTKAVFLNAQTDLFKAKYELILRSKLVGFYQGLPLML</sequence>
<evidence type="ECO:0000313" key="9">
    <source>
        <dbReference type="Proteomes" id="UP000059542"/>
    </source>
</evidence>
<dbReference type="Proteomes" id="UP000059542">
    <property type="component" value="Chromosome"/>
</dbReference>
<keyword evidence="4" id="KW-1134">Transmembrane beta strand</keyword>
<dbReference type="PANTHER" id="PTHR30026:SF20">
    <property type="entry name" value="OUTER MEMBRANE PROTEIN TOLC"/>
    <property type="match status" value="1"/>
</dbReference>
<dbReference type="Gene3D" id="1.20.1600.10">
    <property type="entry name" value="Outer membrane efflux proteins (OEP)"/>
    <property type="match status" value="1"/>
</dbReference>
<dbReference type="AlphaFoldDB" id="A0A0U4BSK8"/>